<evidence type="ECO:0000313" key="5">
    <source>
        <dbReference type="EMBL" id="CAG7555231.1"/>
    </source>
</evidence>
<reference evidence="5" key="1">
    <citation type="submission" date="2021-05" db="EMBL/GenBank/DDBJ databases">
        <authorList>
            <person name="Khan N."/>
        </authorList>
    </citation>
    <scope>NUCLEOTIDE SEQUENCE</scope>
</reference>
<dbReference type="NCBIfam" id="TIGR01068">
    <property type="entry name" value="thioredoxin"/>
    <property type="match status" value="1"/>
</dbReference>
<dbReference type="Proteomes" id="UP000693738">
    <property type="component" value="Unassembled WGS sequence"/>
</dbReference>
<evidence type="ECO:0000256" key="3">
    <source>
        <dbReference type="PIRNR" id="PIRNR000077"/>
    </source>
</evidence>
<organism evidence="5 6">
    <name type="scientific">Fusarium equiseti</name>
    <name type="common">Fusarium scirpi</name>
    <dbReference type="NCBI Taxonomy" id="61235"/>
    <lineage>
        <taxon>Eukaryota</taxon>
        <taxon>Fungi</taxon>
        <taxon>Dikarya</taxon>
        <taxon>Ascomycota</taxon>
        <taxon>Pezizomycotina</taxon>
        <taxon>Sordariomycetes</taxon>
        <taxon>Hypocreomycetidae</taxon>
        <taxon>Hypocreales</taxon>
        <taxon>Nectriaceae</taxon>
        <taxon>Fusarium</taxon>
        <taxon>Fusarium incarnatum-equiseti species complex</taxon>
    </lineage>
</organism>
<evidence type="ECO:0000313" key="6">
    <source>
        <dbReference type="Proteomes" id="UP000693738"/>
    </source>
</evidence>
<dbReference type="Pfam" id="PF00085">
    <property type="entry name" value="Thioredoxin"/>
    <property type="match status" value="1"/>
</dbReference>
<comment type="caution">
    <text evidence="5">The sequence shown here is derived from an EMBL/GenBank/DDBJ whole genome shotgun (WGS) entry which is preliminary data.</text>
</comment>
<evidence type="ECO:0000256" key="2">
    <source>
        <dbReference type="ARBA" id="ARBA00023157"/>
    </source>
</evidence>
<dbReference type="PIRSF" id="PIRSF000077">
    <property type="entry name" value="Thioredoxin"/>
    <property type="match status" value="1"/>
</dbReference>
<dbReference type="InterPro" id="IPR005746">
    <property type="entry name" value="Thioredoxin"/>
</dbReference>
<protein>
    <recommendedName>
        <fullName evidence="3">Thioredoxin</fullName>
    </recommendedName>
</protein>
<accession>A0A8J2N6L1</accession>
<feature type="domain" description="Thioredoxin" evidence="4">
    <location>
        <begin position="1"/>
        <end position="112"/>
    </location>
</feature>
<evidence type="ECO:0000256" key="1">
    <source>
        <dbReference type="ARBA" id="ARBA00008987"/>
    </source>
</evidence>
<dbReference type="InterPro" id="IPR013766">
    <property type="entry name" value="Thioredoxin_domain"/>
</dbReference>
<dbReference type="PANTHER" id="PTHR46115">
    <property type="entry name" value="THIOREDOXIN-LIKE PROTEIN 1"/>
    <property type="match status" value="1"/>
</dbReference>
<evidence type="ECO:0000259" key="4">
    <source>
        <dbReference type="PROSITE" id="PS51352"/>
    </source>
</evidence>
<name>A0A8J2N6L1_FUSEQ</name>
<keyword evidence="2" id="KW-1015">Disulfide bond</keyword>
<dbReference type="CDD" id="cd02947">
    <property type="entry name" value="TRX_family"/>
    <property type="match status" value="1"/>
</dbReference>
<gene>
    <name evidence="5" type="ORF">FEQUK3_LOCUS959</name>
</gene>
<dbReference type="PROSITE" id="PS51352">
    <property type="entry name" value="THIOREDOXIN_2"/>
    <property type="match status" value="1"/>
</dbReference>
<proteinExistence type="inferred from homology"/>
<dbReference type="AlphaFoldDB" id="A0A8J2N6L1"/>
<sequence length="112" mass="12593">MPIIDIKDRAHFKELIQSNKVVIIDAWASWCGPCRMIDPIYERFSEAEQFTKTGVVFAKLDVDSNEAVAGELKIRAMPTVLVFRNGNKVDELTGVNPVNLQELVVKATILVY</sequence>
<dbReference type="EMBL" id="CAJSTJ010000044">
    <property type="protein sequence ID" value="CAG7555231.1"/>
    <property type="molecule type" value="Genomic_DNA"/>
</dbReference>
<comment type="similarity">
    <text evidence="1 3">Belongs to the thioredoxin family.</text>
</comment>
<dbReference type="GO" id="GO:0015035">
    <property type="term" value="F:protein-disulfide reductase activity"/>
    <property type="evidence" value="ECO:0007669"/>
    <property type="project" value="InterPro"/>
</dbReference>